<evidence type="ECO:0000259" key="4">
    <source>
        <dbReference type="Pfam" id="PF22725"/>
    </source>
</evidence>
<dbReference type="SUPFAM" id="SSF51735">
    <property type="entry name" value="NAD(P)-binding Rossmann-fold domains"/>
    <property type="match status" value="1"/>
</dbReference>
<dbReference type="Pfam" id="PF22725">
    <property type="entry name" value="GFO_IDH_MocA_C3"/>
    <property type="match status" value="1"/>
</dbReference>
<keyword evidence="6" id="KW-1185">Reference proteome</keyword>
<evidence type="ECO:0000259" key="3">
    <source>
        <dbReference type="Pfam" id="PF01408"/>
    </source>
</evidence>
<evidence type="ECO:0000313" key="5">
    <source>
        <dbReference type="EMBL" id="GHF08550.1"/>
    </source>
</evidence>
<dbReference type="InterPro" id="IPR036291">
    <property type="entry name" value="NAD(P)-bd_dom_sf"/>
</dbReference>
<comment type="similarity">
    <text evidence="1">Belongs to the Gfo/Idh/MocA family.</text>
</comment>
<dbReference type="RefSeq" id="WP_229910445.1">
    <property type="nucleotide sequence ID" value="NZ_BNBI01000007.1"/>
</dbReference>
<dbReference type="InterPro" id="IPR055170">
    <property type="entry name" value="GFO_IDH_MocA-like_dom"/>
</dbReference>
<dbReference type="PANTHER" id="PTHR22604:SF105">
    <property type="entry name" value="TRANS-1,2-DIHYDROBENZENE-1,2-DIOL DEHYDROGENASE"/>
    <property type="match status" value="1"/>
</dbReference>
<dbReference type="InterPro" id="IPR050984">
    <property type="entry name" value="Gfo/Idh/MocA_domain"/>
</dbReference>
<dbReference type="Pfam" id="PF01408">
    <property type="entry name" value="GFO_IDH_MocA"/>
    <property type="match status" value="1"/>
</dbReference>
<dbReference type="PANTHER" id="PTHR22604">
    <property type="entry name" value="OXIDOREDUCTASES"/>
    <property type="match status" value="1"/>
</dbReference>
<dbReference type="Gene3D" id="3.40.50.720">
    <property type="entry name" value="NAD(P)-binding Rossmann-like Domain"/>
    <property type="match status" value="1"/>
</dbReference>
<evidence type="ECO:0000313" key="6">
    <source>
        <dbReference type="Proteomes" id="UP000630718"/>
    </source>
</evidence>
<reference evidence="5" key="2">
    <citation type="submission" date="2020-09" db="EMBL/GenBank/DDBJ databases">
        <authorList>
            <person name="Sun Q."/>
            <person name="Ohkuma M."/>
        </authorList>
    </citation>
    <scope>NUCLEOTIDE SEQUENCE</scope>
    <source>
        <strain evidence="5">JCM 4477</strain>
    </source>
</reference>
<organism evidence="5 6">
    <name type="scientific">Streptomyces fumanus</name>
    <dbReference type="NCBI Taxonomy" id="67302"/>
    <lineage>
        <taxon>Bacteria</taxon>
        <taxon>Bacillati</taxon>
        <taxon>Actinomycetota</taxon>
        <taxon>Actinomycetes</taxon>
        <taxon>Kitasatosporales</taxon>
        <taxon>Streptomycetaceae</taxon>
        <taxon>Streptomyces</taxon>
    </lineage>
</organism>
<proteinExistence type="inferred from homology"/>
<dbReference type="GO" id="GO:0000166">
    <property type="term" value="F:nucleotide binding"/>
    <property type="evidence" value="ECO:0007669"/>
    <property type="project" value="InterPro"/>
</dbReference>
<dbReference type="GO" id="GO:0016491">
    <property type="term" value="F:oxidoreductase activity"/>
    <property type="evidence" value="ECO:0007669"/>
    <property type="project" value="UniProtKB-KW"/>
</dbReference>
<dbReference type="SUPFAM" id="SSF55347">
    <property type="entry name" value="Glyceraldehyde-3-phosphate dehydrogenase-like, C-terminal domain"/>
    <property type="match status" value="1"/>
</dbReference>
<protein>
    <submittedName>
        <fullName evidence="5">Oxidoreductase</fullName>
    </submittedName>
</protein>
<gene>
    <name evidence="5" type="ORF">GCM10018772_37090</name>
</gene>
<dbReference type="InterPro" id="IPR000683">
    <property type="entry name" value="Gfo/Idh/MocA-like_OxRdtase_N"/>
</dbReference>
<feature type="domain" description="Gfo/Idh/MocA-like oxidoreductase N-terminal" evidence="3">
    <location>
        <begin position="5"/>
        <end position="122"/>
    </location>
</feature>
<keyword evidence="2" id="KW-0560">Oxidoreductase</keyword>
<sequence>MTAAIRVGVLGSAEIARRRMLPAFARSAAFEVAAIASRDPERGAAAAAPYRARVVPGYAHLIDDADVDAVYVPLPLALHAEWVEAALRAGKHVLAEKPLSTSPEVSARLFALARRRGLALMENVMFVHHGQHARVRRLVEDGAIGEPRSFQASFTVPRRASGDIRYCPELGGGALWDTGVYPVRAAQHLLGAGLTVVGAVATAAAGFDVDTAGAALLRRDGDGVTVQLSYGLDHAYRSTYEISGSTGRLTLDTAFTPPADHVPVIRLHDRSGGRELRLDAEDQVAATVAAFAEAVRRGGVRAEDERATLEQGRLLREILRAAVPAPALRD</sequence>
<dbReference type="Gene3D" id="3.30.360.10">
    <property type="entry name" value="Dihydrodipicolinate Reductase, domain 2"/>
    <property type="match status" value="1"/>
</dbReference>
<comment type="caution">
    <text evidence="5">The sequence shown here is derived from an EMBL/GenBank/DDBJ whole genome shotgun (WGS) entry which is preliminary data.</text>
</comment>
<evidence type="ECO:0000256" key="2">
    <source>
        <dbReference type="ARBA" id="ARBA00023002"/>
    </source>
</evidence>
<evidence type="ECO:0000256" key="1">
    <source>
        <dbReference type="ARBA" id="ARBA00010928"/>
    </source>
</evidence>
<name>A0A919AH24_9ACTN</name>
<dbReference type="EMBL" id="BNBI01000007">
    <property type="protein sequence ID" value="GHF08550.1"/>
    <property type="molecule type" value="Genomic_DNA"/>
</dbReference>
<reference evidence="5" key="1">
    <citation type="journal article" date="2014" name="Int. J. Syst. Evol. Microbiol.">
        <title>Complete genome sequence of Corynebacterium casei LMG S-19264T (=DSM 44701T), isolated from a smear-ripened cheese.</title>
        <authorList>
            <consortium name="US DOE Joint Genome Institute (JGI-PGF)"/>
            <person name="Walter F."/>
            <person name="Albersmeier A."/>
            <person name="Kalinowski J."/>
            <person name="Ruckert C."/>
        </authorList>
    </citation>
    <scope>NUCLEOTIDE SEQUENCE</scope>
    <source>
        <strain evidence="5">JCM 4477</strain>
    </source>
</reference>
<dbReference type="AlphaFoldDB" id="A0A919AH24"/>
<accession>A0A919AH24</accession>
<feature type="domain" description="GFO/IDH/MocA-like oxidoreductase" evidence="4">
    <location>
        <begin position="133"/>
        <end position="249"/>
    </location>
</feature>
<dbReference type="Proteomes" id="UP000630718">
    <property type="component" value="Unassembled WGS sequence"/>
</dbReference>